<dbReference type="RefSeq" id="XP_765741.1">
    <property type="nucleotide sequence ID" value="XM_760648.1"/>
</dbReference>
<dbReference type="InterPro" id="IPR025602">
    <property type="entry name" value="BCP1_family"/>
</dbReference>
<evidence type="ECO:0000256" key="1">
    <source>
        <dbReference type="ARBA" id="ARBA00006781"/>
    </source>
</evidence>
<feature type="region of interest" description="Disordered" evidence="2">
    <location>
        <begin position="1"/>
        <end position="32"/>
    </location>
</feature>
<protein>
    <recommendedName>
        <fullName evidence="5">Protein BCP1</fullName>
    </recommendedName>
</protein>
<reference evidence="3 4" key="1">
    <citation type="journal article" date="2005" name="Science">
        <title>Genome sequence of Theileria parva, a bovine pathogen that transforms lymphocytes.</title>
        <authorList>
            <person name="Gardner M.J."/>
            <person name="Bishop R."/>
            <person name="Shah T."/>
            <person name="de Villiers E.P."/>
            <person name="Carlton J.M."/>
            <person name="Hall N."/>
            <person name="Ren Q."/>
            <person name="Paulsen I.T."/>
            <person name="Pain A."/>
            <person name="Berriman M."/>
            <person name="Wilson R.J.M."/>
            <person name="Sato S."/>
            <person name="Ralph S.A."/>
            <person name="Mann D.J."/>
            <person name="Xiong Z."/>
            <person name="Shallom S.J."/>
            <person name="Weidman J."/>
            <person name="Jiang L."/>
            <person name="Lynn J."/>
            <person name="Weaver B."/>
            <person name="Shoaibi A."/>
            <person name="Domingo A.R."/>
            <person name="Wasawo D."/>
            <person name="Crabtree J."/>
            <person name="Wortman J.R."/>
            <person name="Haas B."/>
            <person name="Angiuoli S.V."/>
            <person name="Creasy T.H."/>
            <person name="Lu C."/>
            <person name="Suh B."/>
            <person name="Silva J.C."/>
            <person name="Utterback T.R."/>
            <person name="Feldblyum T.V."/>
            <person name="Pertea M."/>
            <person name="Allen J."/>
            <person name="Nierman W.C."/>
            <person name="Taracha E.L.N."/>
            <person name="Salzberg S.L."/>
            <person name="White O.R."/>
            <person name="Fitzhugh H.A."/>
            <person name="Morzaria S."/>
            <person name="Venter J.C."/>
            <person name="Fraser C.M."/>
            <person name="Nene V."/>
        </authorList>
    </citation>
    <scope>NUCLEOTIDE SEQUENCE [LARGE SCALE GENOMIC DNA]</scope>
    <source>
        <strain evidence="3 4">Muguga</strain>
    </source>
</reference>
<feature type="compositionally biased region" description="Acidic residues" evidence="2">
    <location>
        <begin position="20"/>
        <end position="32"/>
    </location>
</feature>
<dbReference type="PANTHER" id="PTHR13261">
    <property type="entry name" value="BRCA2 AND CDKN1A INTERACTING PROTEIN"/>
    <property type="match status" value="1"/>
</dbReference>
<sequence>MSDSDSDVDTKVKRRKTESSGDEDSSYGDVEADFLFNDPSPEDLDGIFTLMQGTIKSLDWNLPKSLNKDLYLYLSELVSNQPNIGTLIKVEDEEDSYVMAVLSLLNLKQYEGLDSFVEAVLKKAESHCDKNGLKSLKDVLSDKNNQVGLLINERMGNVPSQLLGKLHECVKEDIKWSKENAEDEDEKKFYNFTHILGLSRLYTQNHNDKSKEDNLVYQKPEEKYYFDNSFVKFMWPTGESNTVKFYEDDKNKKPTSKVLQEYMFVYCLKFDRYNFVVKEIAKNFKE</sequence>
<dbReference type="EMBL" id="AAGK01000001">
    <property type="protein sequence ID" value="EAN33458.1"/>
    <property type="molecule type" value="Genomic_DNA"/>
</dbReference>
<dbReference type="PANTHER" id="PTHR13261:SF0">
    <property type="entry name" value="BRCA2 AND CDKN1A-INTERACTING PROTEIN"/>
    <property type="match status" value="1"/>
</dbReference>
<name>Q4N9A0_THEPA</name>
<dbReference type="OMA" id="NFTHILG"/>
<evidence type="ECO:0000313" key="3">
    <source>
        <dbReference type="EMBL" id="EAN33458.1"/>
    </source>
</evidence>
<dbReference type="VEuPathDB" id="PiroplasmaDB:TpMuguga_01g00214"/>
<keyword evidence="4" id="KW-1185">Reference proteome</keyword>
<organism evidence="3 4">
    <name type="scientific">Theileria parva</name>
    <name type="common">East coast fever infection agent</name>
    <dbReference type="NCBI Taxonomy" id="5875"/>
    <lineage>
        <taxon>Eukaryota</taxon>
        <taxon>Sar</taxon>
        <taxon>Alveolata</taxon>
        <taxon>Apicomplexa</taxon>
        <taxon>Aconoidasida</taxon>
        <taxon>Piroplasmida</taxon>
        <taxon>Theileriidae</taxon>
        <taxon>Theileria</taxon>
    </lineage>
</organism>
<dbReference type="eggNOG" id="KOG3034">
    <property type="taxonomic scope" value="Eukaryota"/>
</dbReference>
<dbReference type="STRING" id="5875.Q4N9A0"/>
<dbReference type="GO" id="GO:0005634">
    <property type="term" value="C:nucleus"/>
    <property type="evidence" value="ECO:0007669"/>
    <property type="project" value="TreeGrafter"/>
</dbReference>
<evidence type="ECO:0008006" key="5">
    <source>
        <dbReference type="Google" id="ProtNLM"/>
    </source>
</evidence>
<comment type="similarity">
    <text evidence="1">Belongs to the BCP1 family.</text>
</comment>
<gene>
    <name evidence="3" type="ordered locus">TP01_0214</name>
</gene>
<dbReference type="KEGG" id="tpv:TP01_0214"/>
<dbReference type="AlphaFoldDB" id="Q4N9A0"/>
<comment type="caution">
    <text evidence="3">The sequence shown here is derived from an EMBL/GenBank/DDBJ whole genome shotgun (WGS) entry which is preliminary data.</text>
</comment>
<dbReference type="Proteomes" id="UP000001949">
    <property type="component" value="Unassembled WGS sequence"/>
</dbReference>
<proteinExistence type="inferred from homology"/>
<dbReference type="GeneID" id="3503149"/>
<dbReference type="Pfam" id="PF13862">
    <property type="entry name" value="BCCIP"/>
    <property type="match status" value="1"/>
</dbReference>
<evidence type="ECO:0000256" key="2">
    <source>
        <dbReference type="SAM" id="MobiDB-lite"/>
    </source>
</evidence>
<accession>Q4N9A0</accession>
<dbReference type="InParanoid" id="Q4N9A0"/>
<evidence type="ECO:0000313" key="4">
    <source>
        <dbReference type="Proteomes" id="UP000001949"/>
    </source>
</evidence>